<dbReference type="Proteomes" id="UP000298246">
    <property type="component" value="Unassembled WGS sequence"/>
</dbReference>
<dbReference type="EMBL" id="MYFO01000011">
    <property type="protein sequence ID" value="TFE87959.1"/>
    <property type="molecule type" value="Genomic_DNA"/>
</dbReference>
<evidence type="ECO:0000313" key="3">
    <source>
        <dbReference type="EMBL" id="TFE87959.1"/>
    </source>
</evidence>
<dbReference type="Pfam" id="PF00395">
    <property type="entry name" value="SLH"/>
    <property type="match status" value="2"/>
</dbReference>
<sequence>MSKTHLPTRSRFGTKLLGGLLSALLVAEGFVGLTAYAQEPQSPFPDIASSYAAKEIASMALEGILSGYEDGSFQPARPITRAELAKIIAKSFQLKEQPEGAASFRDVASDAWYRGYVGALKQSGIVQGTSDDTFSPADAVTREQLVVFFVRALGLEQAAAYVEPQAADFSDMSAVSAWARQDVALAYRIGFVQGMDDGQGGVRFDAKAPAERQALAALAYRAIHERAGLLDKAKAFRPADEKPAEPGASPTPEPFFGGGGGGGGGVLPPTVQATLAGNDTYTGDLTITAGDTYGPASGVKIVNGTLTVNPGSNGEVTLRNIQASNLTIQSGASNTIKLSGIAVTGELNVDTKQQANQVRILLENGSTVAATKVGSRAILDQGAGAGAGSFGPVRLHMTQQQHSVQFRGSFAAGVTVEEGSQPIGLDIQPGADLPQLSLGAETRLQSAAGAHIGQVQLTKPAAVYVSGAGAIDKLGVDPQAQGSLIQVGAGAKLGLIELGGSATLDGDPTALSNTAIETYNNVQIVVNDAIKPGAKQKAVANAEASIGAITAIWEQPEAAAASIRRARAAVRGVLALGGTEADIYNYASLIDAEATLNALSSAGQTEKPSVFGHVYVNGGMLSGSIEPGSEVTITRENGEVIQADIYEKINFYSATINGQFRFQAGERLYFRAKMPGKKISAPTAVTVEAINGKTATPLIISAVYTNSTYVEVTTEDHAFLTITNKRTGAQASSAELNEHGYISLNFPVQVGDVLAVTAQGFGKNVSDDAEVSVLPLTQRLATPEVSGNVYTNGGVLKIRTEGASDVFIKSPDGSELRYNGEYMSSEGFIRAVVKPPLSVGSFVSVYSHAPGMMDSEEVRIPVFNVIQVLTATPTVTKQASKSDSTVAGLSLPNTWIHLQRKSDLVVLNTILTQEDGSFEAYVAPSDLNAGDIVIVTAEALGKLPSAQVETIYLGDALLPATAVPAVSGTLFTNGGLLTVTTEPGSRITVMAQGNSGAFGFTWDASSAITIIPICWWSLAVGSKIEITSQAPGKAISAASSFYVKPLAGKSTAPQVSEPVFNSKWTEIRGTAEPYAQIAAFGDDGRLVGMQYADDGGTFYLSIADKLNAGSVLWLQASAFGKTASDPIQVVVQTTSPLEAPVFSQLQVYENGIIAQGTKDANSYLLLQRADGNYLDSYSADGTVVNWTSLFSKSNLVPGETVYVVAMPINNSFAESDPIPVTVQELSGITEAPSPHRIVLSANRESLITGTAVPGAQIWFSSSLMTNVAVADDSGRFMQLLTAEFLQAGDTVWVSAHKIGQIPSKPLPVTVEEMTQTAIPNVVPSLSTNGGWLDIAVKDPDTSITIYTPDFSIKNYTLHNEYLLKAYVDYDPPADSPQTGYTIIIASHNGQTPSEPVIVYPVQLDGKTATPTVTGDVYATGTSPITISGLDLTAPLVRFTNSQGELLGWHRQTWLEGSLVYEFNENLLGASEEIWVTAQDYGKAESEPIRIPVKRRSDEG</sequence>
<gene>
    <name evidence="3" type="ORF">B5M42_10380</name>
</gene>
<dbReference type="PANTHER" id="PTHR43308">
    <property type="entry name" value="OUTER MEMBRANE PROTEIN ALPHA-RELATED"/>
    <property type="match status" value="1"/>
</dbReference>
<evidence type="ECO:0000313" key="4">
    <source>
        <dbReference type="Proteomes" id="UP000298246"/>
    </source>
</evidence>
<accession>A0A4Y8Q272</accession>
<evidence type="ECO:0000259" key="2">
    <source>
        <dbReference type="PROSITE" id="PS51272"/>
    </source>
</evidence>
<dbReference type="InterPro" id="IPR001119">
    <property type="entry name" value="SLH_dom"/>
</dbReference>
<feature type="domain" description="SLH" evidence="2">
    <location>
        <begin position="39"/>
        <end position="102"/>
    </location>
</feature>
<dbReference type="OrthoDB" id="185675at2"/>
<reference evidence="3 4" key="1">
    <citation type="submission" date="2017-03" db="EMBL/GenBank/DDBJ databases">
        <title>Isolation of Levoglucosan Utilizing Bacteria.</title>
        <authorList>
            <person name="Arya A.S."/>
        </authorList>
    </citation>
    <scope>NUCLEOTIDE SEQUENCE [LARGE SCALE GENOMIC DNA]</scope>
    <source>
        <strain evidence="3 4">MEC069</strain>
    </source>
</reference>
<dbReference type="RefSeq" id="WP_134752465.1">
    <property type="nucleotide sequence ID" value="NZ_MYFO02000003.1"/>
</dbReference>
<name>A0A4Y8Q272_9BACL</name>
<keyword evidence="4" id="KW-1185">Reference proteome</keyword>
<feature type="domain" description="SLH" evidence="2">
    <location>
        <begin position="166"/>
        <end position="233"/>
    </location>
</feature>
<evidence type="ECO:0000256" key="1">
    <source>
        <dbReference type="SAM" id="MobiDB-lite"/>
    </source>
</evidence>
<dbReference type="InterPro" id="IPR051465">
    <property type="entry name" value="Cell_Envelope_Struct_Comp"/>
</dbReference>
<feature type="region of interest" description="Disordered" evidence="1">
    <location>
        <begin position="238"/>
        <end position="263"/>
    </location>
</feature>
<comment type="caution">
    <text evidence="3">The sequence shown here is derived from an EMBL/GenBank/DDBJ whole genome shotgun (WGS) entry which is preliminary data.</text>
</comment>
<protein>
    <recommendedName>
        <fullName evidence="2">SLH domain-containing protein</fullName>
    </recommendedName>
</protein>
<feature type="domain" description="SLH" evidence="2">
    <location>
        <begin position="103"/>
        <end position="163"/>
    </location>
</feature>
<dbReference type="PANTHER" id="PTHR43308:SF5">
    <property type="entry name" value="S-LAYER PROTEIN _ PEPTIDOGLYCAN ENDO-BETA-N-ACETYLGLUCOSAMINIDASE"/>
    <property type="match status" value="1"/>
</dbReference>
<proteinExistence type="predicted"/>
<dbReference type="PROSITE" id="PS51272">
    <property type="entry name" value="SLH"/>
    <property type="match status" value="3"/>
</dbReference>
<organism evidence="3 4">
    <name type="scientific">Paenibacillus athensensis</name>
    <dbReference type="NCBI Taxonomy" id="1967502"/>
    <lineage>
        <taxon>Bacteria</taxon>
        <taxon>Bacillati</taxon>
        <taxon>Bacillota</taxon>
        <taxon>Bacilli</taxon>
        <taxon>Bacillales</taxon>
        <taxon>Paenibacillaceae</taxon>
        <taxon>Paenibacillus</taxon>
    </lineage>
</organism>